<feature type="transmembrane region" description="Helical" evidence="9">
    <location>
        <begin position="298"/>
        <end position="318"/>
    </location>
</feature>
<dbReference type="Pfam" id="PF22599">
    <property type="entry name" value="SecDF_P1_head"/>
    <property type="match status" value="1"/>
</dbReference>
<dbReference type="Gene3D" id="3.30.70.3400">
    <property type="match status" value="1"/>
</dbReference>
<dbReference type="InterPro" id="IPR055344">
    <property type="entry name" value="SecD_SecF_C_bact"/>
</dbReference>
<feature type="transmembrane region" description="Helical" evidence="9">
    <location>
        <begin position="275"/>
        <end position="293"/>
    </location>
</feature>
<dbReference type="InterPro" id="IPR001036">
    <property type="entry name" value="Acrflvin-R"/>
</dbReference>
<dbReference type="Proteomes" id="UP000256869">
    <property type="component" value="Unassembled WGS sequence"/>
</dbReference>
<evidence type="ECO:0000313" key="12">
    <source>
        <dbReference type="EMBL" id="RED64146.1"/>
    </source>
</evidence>
<evidence type="ECO:0000256" key="6">
    <source>
        <dbReference type="ARBA" id="ARBA00022989"/>
    </source>
</evidence>
<dbReference type="PRINTS" id="PR00702">
    <property type="entry name" value="ACRIFLAVINRP"/>
</dbReference>
<keyword evidence="13" id="KW-1185">Reference proteome</keyword>
<evidence type="ECO:0000256" key="8">
    <source>
        <dbReference type="ARBA" id="ARBA00023136"/>
    </source>
</evidence>
<proteinExistence type="inferred from homology"/>
<keyword evidence="8 9" id="KW-0472">Membrane</keyword>
<evidence type="ECO:0000256" key="4">
    <source>
        <dbReference type="ARBA" id="ARBA00022692"/>
    </source>
</evidence>
<dbReference type="PANTHER" id="PTHR30081:SF1">
    <property type="entry name" value="PROTEIN TRANSLOCASE SUBUNIT SECD"/>
    <property type="match status" value="1"/>
</dbReference>
<dbReference type="InterPro" id="IPR005791">
    <property type="entry name" value="SecD"/>
</dbReference>
<evidence type="ECO:0000259" key="11">
    <source>
        <dbReference type="Pfam" id="PF22599"/>
    </source>
</evidence>
<evidence type="ECO:0000256" key="3">
    <source>
        <dbReference type="ARBA" id="ARBA00022475"/>
    </source>
</evidence>
<name>A0A3D9ISR5_9BACL</name>
<dbReference type="Gene3D" id="3.30.1360.200">
    <property type="match status" value="1"/>
</dbReference>
<evidence type="ECO:0000256" key="2">
    <source>
        <dbReference type="ARBA" id="ARBA00022448"/>
    </source>
</evidence>
<dbReference type="NCBIfam" id="TIGR00916">
    <property type="entry name" value="2A0604s01"/>
    <property type="match status" value="1"/>
</dbReference>
<dbReference type="GO" id="GO:0065002">
    <property type="term" value="P:intracellular protein transmembrane transport"/>
    <property type="evidence" value="ECO:0007669"/>
    <property type="project" value="UniProtKB-UniRule"/>
</dbReference>
<dbReference type="PANTHER" id="PTHR30081">
    <property type="entry name" value="PROTEIN-EXPORT MEMBRANE PROTEIN SEC"/>
    <property type="match status" value="1"/>
</dbReference>
<dbReference type="InterPro" id="IPR022813">
    <property type="entry name" value="SecD/SecF_arch_bac"/>
</dbReference>
<keyword evidence="3 9" id="KW-1003">Cell membrane</keyword>
<evidence type="ECO:0000256" key="5">
    <source>
        <dbReference type="ARBA" id="ARBA00022927"/>
    </source>
</evidence>
<dbReference type="Gene3D" id="1.20.1640.10">
    <property type="entry name" value="Multidrug efflux transporter AcrB transmembrane domain"/>
    <property type="match status" value="1"/>
</dbReference>
<feature type="transmembrane region" description="Helical" evidence="9">
    <location>
        <begin position="26"/>
        <end position="48"/>
    </location>
</feature>
<keyword evidence="4 9" id="KW-0812">Transmembrane</keyword>
<gene>
    <name evidence="9" type="primary">secD</name>
    <name evidence="12" type="ORF">DFP95_103389</name>
</gene>
<comment type="subcellular location">
    <subcellularLocation>
        <location evidence="1 9">Cell membrane</location>
        <topology evidence="1 9">Multi-pass membrane protein</topology>
    </subcellularLocation>
</comment>
<reference evidence="12 13" key="1">
    <citation type="submission" date="2018-07" db="EMBL/GenBank/DDBJ databases">
        <title>Genomic Encyclopedia of Type Strains, Phase III (KMG-III): the genomes of soil and plant-associated and newly described type strains.</title>
        <authorList>
            <person name="Whitman W."/>
        </authorList>
    </citation>
    <scope>NUCLEOTIDE SEQUENCE [LARGE SCALE GENOMIC DNA]</scope>
    <source>
        <strain evidence="12 13">CECT 8236</strain>
    </source>
</reference>
<evidence type="ECO:0000313" key="13">
    <source>
        <dbReference type="Proteomes" id="UP000256869"/>
    </source>
</evidence>
<dbReference type="GO" id="GO:0043952">
    <property type="term" value="P:protein transport by the Sec complex"/>
    <property type="evidence" value="ECO:0007669"/>
    <property type="project" value="UniProtKB-UniRule"/>
</dbReference>
<evidence type="ECO:0000256" key="1">
    <source>
        <dbReference type="ARBA" id="ARBA00004651"/>
    </source>
</evidence>
<dbReference type="Pfam" id="PF02355">
    <property type="entry name" value="SecD_SecF_C"/>
    <property type="match status" value="1"/>
</dbReference>
<evidence type="ECO:0000256" key="7">
    <source>
        <dbReference type="ARBA" id="ARBA00023010"/>
    </source>
</evidence>
<dbReference type="GO" id="GO:0005886">
    <property type="term" value="C:plasma membrane"/>
    <property type="evidence" value="ECO:0007669"/>
    <property type="project" value="UniProtKB-SubCell"/>
</dbReference>
<organism evidence="12 13">
    <name type="scientific">Cohnella lupini</name>
    <dbReference type="NCBI Taxonomy" id="1294267"/>
    <lineage>
        <taxon>Bacteria</taxon>
        <taxon>Bacillati</taxon>
        <taxon>Bacillota</taxon>
        <taxon>Bacilli</taxon>
        <taxon>Bacillales</taxon>
        <taxon>Paenibacillaceae</taxon>
        <taxon>Cohnella</taxon>
    </lineage>
</organism>
<feature type="transmembrane region" description="Helical" evidence="9">
    <location>
        <begin position="397"/>
        <end position="416"/>
    </location>
</feature>
<keyword evidence="6 9" id="KW-1133">Transmembrane helix</keyword>
<comment type="subunit">
    <text evidence="9">Forms a complex with SecF. Part of the essential Sec protein translocation apparatus which comprises SecA, SecYEG and auxiliary proteins SecDF. Other proteins may also be involved.</text>
</comment>
<dbReference type="InterPro" id="IPR054384">
    <property type="entry name" value="SecDF_P1_head"/>
</dbReference>
<dbReference type="InterPro" id="IPR048634">
    <property type="entry name" value="SecD_SecF_C"/>
</dbReference>
<dbReference type="SUPFAM" id="SSF82866">
    <property type="entry name" value="Multidrug efflux transporter AcrB transmembrane domain"/>
    <property type="match status" value="1"/>
</dbReference>
<dbReference type="AlphaFoldDB" id="A0A3D9ISR5"/>
<accession>A0A3D9ISR5</accession>
<keyword evidence="5 9" id="KW-0653">Protein transport</keyword>
<protein>
    <recommendedName>
        <fullName evidence="9">Protein translocase subunit SecD</fullName>
    </recommendedName>
</protein>
<dbReference type="NCBIfam" id="TIGR01129">
    <property type="entry name" value="secD"/>
    <property type="match status" value="1"/>
</dbReference>
<comment type="similarity">
    <text evidence="9">Belongs to the SecD/SecF family. SecD subfamily.</text>
</comment>
<sequence>MTSICSRSYNRNIENRKGTAREMKRIVAFVLIVLVSFGIMGALTPGLLNGTKLGLDLKGGVEILYEAHPLTEGGVVTKEALKQTALSLEKRANKSNVAEPEVTTEGKNRIRLKIAVSTGSTDKERDEAVEKIRDLMKRPAELQFRSAEGCADGSYCTVEMIGSDFKEGAAKIEYNNLSQPMVRIVVNDKKKLADVSTKLVNKNLAIYLDDTMISDPVVQAALTDGTAVITGQDSLDEAQNLADIINLGALPLKLTEKYTQSVGATLGKQSLNDTLFAGVLASALILLFMLVLYRIPGLVASICLLVFVWVLLGVFYLMGATLTLPGIAAFVLGIGIAVDSNIITAERIKDELRTGKTIASSLRAGAKNSFRTIIDAHITTLIAASVLYFMGHGIVKSFAVVLIASILVNILTNVFLPRYLLTLLVKSGRFNKPSHYNVREGEIDAL</sequence>
<feature type="domain" description="SecDF P1 head subdomain" evidence="11">
    <location>
        <begin position="160"/>
        <end position="251"/>
    </location>
</feature>
<comment type="caution">
    <text evidence="12">The sequence shown here is derived from an EMBL/GenBank/DDBJ whole genome shotgun (WGS) entry which is preliminary data.</text>
</comment>
<dbReference type="GO" id="GO:0015450">
    <property type="term" value="F:protein-transporting ATPase activity"/>
    <property type="evidence" value="ECO:0007669"/>
    <property type="project" value="InterPro"/>
</dbReference>
<comment type="function">
    <text evidence="9">Part of the Sec protein translocase complex. Interacts with the SecYEG preprotein conducting channel. SecDF uses the proton motive force (PMF) to complete protein translocation after the ATP-dependent function of SecA.</text>
</comment>
<keyword evidence="7 9" id="KW-0811">Translocation</keyword>
<dbReference type="EMBL" id="QRDY01000003">
    <property type="protein sequence ID" value="RED64146.1"/>
    <property type="molecule type" value="Genomic_DNA"/>
</dbReference>
<feature type="domain" description="Protein export membrane protein SecD/SecF C-terminal" evidence="10">
    <location>
        <begin position="257"/>
        <end position="425"/>
    </location>
</feature>
<keyword evidence="2 9" id="KW-0813">Transport</keyword>
<feature type="transmembrane region" description="Helical" evidence="9">
    <location>
        <begin position="372"/>
        <end position="391"/>
    </location>
</feature>
<feature type="transmembrane region" description="Helical" evidence="9">
    <location>
        <begin position="324"/>
        <end position="343"/>
    </location>
</feature>
<evidence type="ECO:0000259" key="10">
    <source>
        <dbReference type="Pfam" id="PF02355"/>
    </source>
</evidence>
<dbReference type="HAMAP" id="MF_01463_B">
    <property type="entry name" value="SecD_B"/>
    <property type="match status" value="1"/>
</dbReference>
<dbReference type="GO" id="GO:0006605">
    <property type="term" value="P:protein targeting"/>
    <property type="evidence" value="ECO:0007669"/>
    <property type="project" value="UniProtKB-UniRule"/>
</dbReference>
<evidence type="ECO:0000256" key="9">
    <source>
        <dbReference type="HAMAP-Rule" id="MF_01463"/>
    </source>
</evidence>